<name>A0ABW4TQQ8_9ACTN</name>
<evidence type="ECO:0000313" key="7">
    <source>
        <dbReference type="EMBL" id="MFD1949005.1"/>
    </source>
</evidence>
<protein>
    <submittedName>
        <fullName evidence="7">FUSC family protein</fullName>
    </submittedName>
</protein>
<keyword evidence="8" id="KW-1185">Reference proteome</keyword>
<proteinExistence type="predicted"/>
<dbReference type="Pfam" id="PF13515">
    <property type="entry name" value="FUSC_2"/>
    <property type="match status" value="1"/>
</dbReference>
<evidence type="ECO:0000256" key="1">
    <source>
        <dbReference type="ARBA" id="ARBA00004141"/>
    </source>
</evidence>
<evidence type="ECO:0000256" key="4">
    <source>
        <dbReference type="ARBA" id="ARBA00023136"/>
    </source>
</evidence>
<dbReference type="InterPro" id="IPR049453">
    <property type="entry name" value="Memb_transporter_dom"/>
</dbReference>
<feature type="transmembrane region" description="Helical" evidence="5">
    <location>
        <begin position="117"/>
        <end position="135"/>
    </location>
</feature>
<evidence type="ECO:0000313" key="8">
    <source>
        <dbReference type="Proteomes" id="UP001597351"/>
    </source>
</evidence>
<keyword evidence="4 5" id="KW-0472">Membrane</keyword>
<feature type="transmembrane region" description="Helical" evidence="5">
    <location>
        <begin position="49"/>
        <end position="68"/>
    </location>
</feature>
<dbReference type="RefSeq" id="WP_343921276.1">
    <property type="nucleotide sequence ID" value="NZ_BAAAJT010000003.1"/>
</dbReference>
<feature type="transmembrane region" description="Helical" evidence="5">
    <location>
        <begin position="21"/>
        <end position="43"/>
    </location>
</feature>
<dbReference type="EMBL" id="JBHUGD010000004">
    <property type="protein sequence ID" value="MFD1949005.1"/>
    <property type="molecule type" value="Genomic_DNA"/>
</dbReference>
<feature type="transmembrane region" description="Helical" evidence="5">
    <location>
        <begin position="80"/>
        <end position="111"/>
    </location>
</feature>
<comment type="caution">
    <text evidence="7">The sequence shown here is derived from an EMBL/GenBank/DDBJ whole genome shotgun (WGS) entry which is preliminary data.</text>
</comment>
<dbReference type="Proteomes" id="UP001597351">
    <property type="component" value="Unassembled WGS sequence"/>
</dbReference>
<keyword evidence="2 5" id="KW-0812">Transmembrane</keyword>
<accession>A0ABW4TQQ8</accession>
<evidence type="ECO:0000256" key="3">
    <source>
        <dbReference type="ARBA" id="ARBA00022989"/>
    </source>
</evidence>
<comment type="subcellular location">
    <subcellularLocation>
        <location evidence="1">Membrane</location>
        <topology evidence="1">Multi-pass membrane protein</topology>
    </subcellularLocation>
</comment>
<feature type="domain" description="Integral membrane bound transporter" evidence="6">
    <location>
        <begin position="39"/>
        <end position="160"/>
    </location>
</feature>
<sequence>MQSASLTRAARWVARRRHDSVMWNDLIQLVKSVVAATLAWVLAAQWLGLSQSFLAPWSALLVVHATVYRSMSRGVRQVGATVVAVLLAAAVGQLLGLDAWGLAVLLAVAMLVGRIPWFGPESITVTTTALIVLTTGWSEDARLVARLLDTGIGVAVGLAVNAVVWPPLLRHTAVSSMLRLDEGIGTLLRDMGTRLASGSVEEEVEGWIERSRELEDNIAEAWALVRQSSEAARFNPRRQAREVRDPQQWFARLRRREQALAEVRSMARTLGVAGPSEAPWADPFARTWPELLVAAGEAVHDADPERIGRARERLEQLIDELESGGMPPRWPVHGALIINLRNALDELDAVTVVGRRQG</sequence>
<keyword evidence="3 5" id="KW-1133">Transmembrane helix</keyword>
<feature type="transmembrane region" description="Helical" evidence="5">
    <location>
        <begin position="147"/>
        <end position="168"/>
    </location>
</feature>
<evidence type="ECO:0000259" key="6">
    <source>
        <dbReference type="Pfam" id="PF13515"/>
    </source>
</evidence>
<reference evidence="8" key="1">
    <citation type="journal article" date="2019" name="Int. J. Syst. Evol. Microbiol.">
        <title>The Global Catalogue of Microorganisms (GCM) 10K type strain sequencing project: providing services to taxonomists for standard genome sequencing and annotation.</title>
        <authorList>
            <consortium name="The Broad Institute Genomics Platform"/>
            <consortium name="The Broad Institute Genome Sequencing Center for Infectious Disease"/>
            <person name="Wu L."/>
            <person name="Ma J."/>
        </authorList>
    </citation>
    <scope>NUCLEOTIDE SEQUENCE [LARGE SCALE GENOMIC DNA]</scope>
    <source>
        <strain evidence="8">CGMCC 1.12477</strain>
    </source>
</reference>
<evidence type="ECO:0000256" key="5">
    <source>
        <dbReference type="SAM" id="Phobius"/>
    </source>
</evidence>
<gene>
    <name evidence="7" type="ORF">ACFSDE_19530</name>
</gene>
<evidence type="ECO:0000256" key="2">
    <source>
        <dbReference type="ARBA" id="ARBA00022692"/>
    </source>
</evidence>
<organism evidence="7 8">
    <name type="scientific">Nocardioides aestuarii</name>
    <dbReference type="NCBI Taxonomy" id="252231"/>
    <lineage>
        <taxon>Bacteria</taxon>
        <taxon>Bacillati</taxon>
        <taxon>Actinomycetota</taxon>
        <taxon>Actinomycetes</taxon>
        <taxon>Propionibacteriales</taxon>
        <taxon>Nocardioidaceae</taxon>
        <taxon>Nocardioides</taxon>
    </lineage>
</organism>